<evidence type="ECO:0000256" key="2">
    <source>
        <dbReference type="SAM" id="MobiDB-lite"/>
    </source>
</evidence>
<name>A0ABP0FR39_CLALP</name>
<evidence type="ECO:0000313" key="4">
    <source>
        <dbReference type="EMBL" id="CAK8682088.1"/>
    </source>
</evidence>
<feature type="region of interest" description="Disordered" evidence="2">
    <location>
        <begin position="1"/>
        <end position="21"/>
    </location>
</feature>
<accession>A0ABP0FR39</accession>
<keyword evidence="1" id="KW-0813">Transport</keyword>
<feature type="compositionally biased region" description="Low complexity" evidence="2">
    <location>
        <begin position="1"/>
        <end position="11"/>
    </location>
</feature>
<keyword evidence="1" id="KW-1015">Disulfide bond</keyword>
<dbReference type="InterPro" id="IPR004217">
    <property type="entry name" value="Tim10-like"/>
</dbReference>
<dbReference type="Gene3D" id="1.10.287.810">
    <property type="entry name" value="Mitochondrial import inner membrane translocase subunit tim13 like domains"/>
    <property type="match status" value="1"/>
</dbReference>
<evidence type="ECO:0000313" key="5">
    <source>
        <dbReference type="Proteomes" id="UP001642483"/>
    </source>
</evidence>
<dbReference type="Proteomes" id="UP001642483">
    <property type="component" value="Unassembled WGS sequence"/>
</dbReference>
<feature type="domain" description="Tim10-like" evidence="3">
    <location>
        <begin position="34"/>
        <end position="92"/>
    </location>
</feature>
<keyword evidence="1" id="KW-0143">Chaperone</keyword>
<keyword evidence="5" id="KW-1185">Reference proteome</keyword>
<organism evidence="4 5">
    <name type="scientific">Clavelina lepadiformis</name>
    <name type="common">Light-bulb sea squirt</name>
    <name type="synonym">Ascidia lepadiformis</name>
    <dbReference type="NCBI Taxonomy" id="159417"/>
    <lineage>
        <taxon>Eukaryota</taxon>
        <taxon>Metazoa</taxon>
        <taxon>Chordata</taxon>
        <taxon>Tunicata</taxon>
        <taxon>Ascidiacea</taxon>
        <taxon>Aplousobranchia</taxon>
        <taxon>Clavelinidae</taxon>
        <taxon>Clavelina</taxon>
    </lineage>
</organism>
<proteinExistence type="inferred from homology"/>
<keyword evidence="1" id="KW-0999">Mitochondrion inner membrane</keyword>
<dbReference type="InterPro" id="IPR035427">
    <property type="entry name" value="Tim10-like_dom_sf"/>
</dbReference>
<evidence type="ECO:0000259" key="3">
    <source>
        <dbReference type="Pfam" id="PF02953"/>
    </source>
</evidence>
<protein>
    <recommendedName>
        <fullName evidence="1">Mitochondrial import inner membrane translocase subunit</fullName>
    </recommendedName>
</protein>
<comment type="subcellular location">
    <subcellularLocation>
        <location evidence="1">Mitochondrion inner membrane</location>
        <topology evidence="1">Peripheral membrane protein</topology>
        <orientation evidence="1">Intermembrane side</orientation>
    </subcellularLocation>
</comment>
<evidence type="ECO:0000256" key="1">
    <source>
        <dbReference type="RuleBase" id="RU367043"/>
    </source>
</evidence>
<comment type="domain">
    <text evidence="1">The twin CX3C motif contains 4 conserved Cys residues that form 2 disulfide bonds in the mitochondrial intermembrane space.</text>
</comment>
<comment type="subunit">
    <text evidence="1">Heterohexamer.</text>
</comment>
<keyword evidence="1" id="KW-0472">Membrane</keyword>
<dbReference type="Pfam" id="PF02953">
    <property type="entry name" value="zf-Tim10_DDP"/>
    <property type="match status" value="1"/>
</dbReference>
<comment type="similarity">
    <text evidence="1">Belongs to the small Tim family.</text>
</comment>
<gene>
    <name evidence="4" type="ORF">CVLEPA_LOCUS12299</name>
</gene>
<sequence length="105" mass="11520">MDYSSSAFSSGGSFGSGGTPTVNKETIEQSLKVLQMQAAIEQQEFLVQTINDKCFKLCVQSPGTSLDGSQQKCLAKCVDRYIDAWNCVSRSVTNKIRQHSGMMQE</sequence>
<keyword evidence="1" id="KW-0496">Mitochondrion</keyword>
<keyword evidence="1" id="KW-0653">Protein transport</keyword>
<reference evidence="4 5" key="1">
    <citation type="submission" date="2024-02" db="EMBL/GenBank/DDBJ databases">
        <authorList>
            <person name="Daric V."/>
            <person name="Darras S."/>
        </authorList>
    </citation>
    <scope>NUCLEOTIDE SEQUENCE [LARGE SCALE GENOMIC DNA]</scope>
</reference>
<comment type="caution">
    <text evidence="4">The sequence shown here is derived from an EMBL/GenBank/DDBJ whole genome shotgun (WGS) entry which is preliminary data.</text>
</comment>
<keyword evidence="1" id="KW-0811">Translocation</keyword>
<dbReference type="SUPFAM" id="SSF144122">
    <property type="entry name" value="Tim10-like"/>
    <property type="match status" value="1"/>
</dbReference>
<dbReference type="EMBL" id="CAWYQH010000090">
    <property type="protein sequence ID" value="CAK8682088.1"/>
    <property type="molecule type" value="Genomic_DNA"/>
</dbReference>
<comment type="function">
    <text evidence="1">Mitochondrial intermembrane chaperone that participates in the import and insertion of some multi-pass transmembrane proteins into the mitochondrial inner membrane. Also required for the transfer of beta-barrel precursors from the TOM complex to the sorting and assembly machinery (SAM complex) of the outer membrane. Acts as a chaperone-like protein that protects the hydrophobic precursors from aggregation and guide them through the mitochondrial intermembrane space.</text>
</comment>